<gene>
    <name evidence="3" type="ORF">GGR93_001184</name>
</gene>
<organism evidence="3 4">
    <name type="scientific">Sulfitobacter noctilucicola</name>
    <dbReference type="NCBI Taxonomy" id="1342301"/>
    <lineage>
        <taxon>Bacteria</taxon>
        <taxon>Pseudomonadati</taxon>
        <taxon>Pseudomonadota</taxon>
        <taxon>Alphaproteobacteria</taxon>
        <taxon>Rhodobacterales</taxon>
        <taxon>Roseobacteraceae</taxon>
        <taxon>Sulfitobacter</taxon>
    </lineage>
</organism>
<dbReference type="EMBL" id="JACIFU010000001">
    <property type="protein sequence ID" value="MBB4173423.1"/>
    <property type="molecule type" value="Genomic_DNA"/>
</dbReference>
<sequence>MFAIGLLSLLSLGLVGMAMGDDGDTTEDDTSEDNVIFEDGQQITLGPLDIEYTPPEDVDPDKQARIEEFIENQRNTPGLKIEDAVEDLHAFLDQLEAEEAEAEEAAQEDGEAVDASEDGAEDESDEQVDDVARPPMGEDYRDPIIIADELEAQRILDEIAAEEARQPVNLVTVTDQTGAEVPDNTVLIEPTQSEGEEAVPFTVTAPDGENDISVGYDAEHTFQIEFNEGTETVEMGVNSSLQGPSGVLEATTTTGTDEDGDTFTQQTISETFTNSTAVTLNVLDSHIGTHIAQIELVNEADSLHLDFGEEVDGEMHLIYFESEDSTQADSSTTSRAFVIQTSAGGPPISEEEFFDLLATENGQMTGIHIIAEVYLGQESVTVNASGDGESAYQIMLNDQVNNAPKITSSISWTAVETFDDRADVPVTGDTPDGFAPISPDEGGALGDDGAPDGDDISDLFEDAGLNPGFFGF</sequence>
<feature type="chain" id="PRO_5031221667" description="Calx-beta domain-containing protein" evidence="2">
    <location>
        <begin position="21"/>
        <end position="472"/>
    </location>
</feature>
<feature type="region of interest" description="Disordered" evidence="1">
    <location>
        <begin position="422"/>
        <end position="455"/>
    </location>
</feature>
<evidence type="ECO:0000256" key="2">
    <source>
        <dbReference type="SAM" id="SignalP"/>
    </source>
</evidence>
<evidence type="ECO:0008006" key="5">
    <source>
        <dbReference type="Google" id="ProtNLM"/>
    </source>
</evidence>
<feature type="region of interest" description="Disordered" evidence="1">
    <location>
        <begin position="99"/>
        <end position="139"/>
    </location>
</feature>
<dbReference type="OrthoDB" id="9843313at2"/>
<proteinExistence type="predicted"/>
<comment type="caution">
    <text evidence="3">The sequence shown here is derived from an EMBL/GenBank/DDBJ whole genome shotgun (WGS) entry which is preliminary data.</text>
</comment>
<keyword evidence="2" id="KW-0732">Signal</keyword>
<evidence type="ECO:0000256" key="1">
    <source>
        <dbReference type="SAM" id="MobiDB-lite"/>
    </source>
</evidence>
<dbReference type="AlphaFoldDB" id="A0A7W6Q3C3"/>
<dbReference type="RefSeq" id="WP_025054541.1">
    <property type="nucleotide sequence ID" value="NZ_JACIFU010000001.1"/>
</dbReference>
<evidence type="ECO:0000313" key="3">
    <source>
        <dbReference type="EMBL" id="MBB4173423.1"/>
    </source>
</evidence>
<feature type="compositionally biased region" description="Basic and acidic residues" evidence="1">
    <location>
        <begin position="130"/>
        <end position="139"/>
    </location>
</feature>
<feature type="signal peptide" evidence="2">
    <location>
        <begin position="1"/>
        <end position="20"/>
    </location>
</feature>
<dbReference type="Proteomes" id="UP000565745">
    <property type="component" value="Unassembled WGS sequence"/>
</dbReference>
<accession>A0A7W6Q3C3</accession>
<feature type="compositionally biased region" description="Acidic residues" evidence="1">
    <location>
        <begin position="99"/>
        <end position="129"/>
    </location>
</feature>
<reference evidence="3 4" key="1">
    <citation type="submission" date="2020-08" db="EMBL/GenBank/DDBJ databases">
        <title>Genomic Encyclopedia of Type Strains, Phase IV (KMG-IV): sequencing the most valuable type-strain genomes for metagenomic binning, comparative biology and taxonomic classification.</title>
        <authorList>
            <person name="Goeker M."/>
        </authorList>
    </citation>
    <scope>NUCLEOTIDE SEQUENCE [LARGE SCALE GENOMIC DNA]</scope>
    <source>
        <strain evidence="3 4">DSM 101015</strain>
    </source>
</reference>
<protein>
    <recommendedName>
        <fullName evidence="5">Calx-beta domain-containing protein</fullName>
    </recommendedName>
</protein>
<keyword evidence="4" id="KW-1185">Reference proteome</keyword>
<evidence type="ECO:0000313" key="4">
    <source>
        <dbReference type="Proteomes" id="UP000565745"/>
    </source>
</evidence>
<name>A0A7W6Q3C3_9RHOB</name>